<comment type="cofactor">
    <cofactor evidence="1">
        <name>pyridoxal 5'-phosphate</name>
        <dbReference type="ChEBI" id="CHEBI:597326"/>
    </cofactor>
</comment>
<dbReference type="GO" id="GO:0005739">
    <property type="term" value="C:mitochondrion"/>
    <property type="evidence" value="ECO:0007669"/>
    <property type="project" value="TreeGrafter"/>
</dbReference>
<dbReference type="SUPFAM" id="SSF53383">
    <property type="entry name" value="PLP-dependent transferases"/>
    <property type="match status" value="1"/>
</dbReference>
<evidence type="ECO:0000256" key="3">
    <source>
        <dbReference type="ARBA" id="ARBA00022576"/>
    </source>
</evidence>
<dbReference type="PANTHER" id="PTHR43807:SF20">
    <property type="entry name" value="FI04487P"/>
    <property type="match status" value="1"/>
</dbReference>
<evidence type="ECO:0000313" key="8">
    <source>
        <dbReference type="EMBL" id="PWN38524.1"/>
    </source>
</evidence>
<protein>
    <submittedName>
        <fullName evidence="8">PLP-dependent transferase</fullName>
    </submittedName>
</protein>
<dbReference type="OrthoDB" id="2414662at2759"/>
<keyword evidence="5" id="KW-0663">Pyridoxal phosphate</keyword>
<dbReference type="GeneID" id="37022098"/>
<dbReference type="Proteomes" id="UP000245771">
    <property type="component" value="Unassembled WGS sequence"/>
</dbReference>
<organism evidence="8 9">
    <name type="scientific">Meira miltonrushii</name>
    <dbReference type="NCBI Taxonomy" id="1280837"/>
    <lineage>
        <taxon>Eukaryota</taxon>
        <taxon>Fungi</taxon>
        <taxon>Dikarya</taxon>
        <taxon>Basidiomycota</taxon>
        <taxon>Ustilaginomycotina</taxon>
        <taxon>Exobasidiomycetes</taxon>
        <taxon>Exobasidiales</taxon>
        <taxon>Brachybasidiaceae</taxon>
        <taxon>Meira</taxon>
    </lineage>
</organism>
<dbReference type="Pfam" id="PF00155">
    <property type="entry name" value="Aminotran_1_2"/>
    <property type="match status" value="1"/>
</dbReference>
<dbReference type="Gene3D" id="3.40.640.10">
    <property type="entry name" value="Type I PLP-dependent aspartate aminotransferase-like (Major domain)"/>
    <property type="match status" value="1"/>
</dbReference>
<evidence type="ECO:0000256" key="4">
    <source>
        <dbReference type="ARBA" id="ARBA00022679"/>
    </source>
</evidence>
<dbReference type="InterPro" id="IPR015421">
    <property type="entry name" value="PyrdxlP-dep_Trfase_major"/>
</dbReference>
<evidence type="ECO:0000256" key="6">
    <source>
        <dbReference type="SAM" id="MobiDB-lite"/>
    </source>
</evidence>
<dbReference type="InterPro" id="IPR015422">
    <property type="entry name" value="PyrdxlP-dep_Trfase_small"/>
</dbReference>
<accession>A0A316VML5</accession>
<dbReference type="InterPro" id="IPR004839">
    <property type="entry name" value="Aminotransferase_I/II_large"/>
</dbReference>
<dbReference type="GO" id="GO:0016212">
    <property type="term" value="F:kynurenine-oxoglutarate transaminase activity"/>
    <property type="evidence" value="ECO:0007669"/>
    <property type="project" value="TreeGrafter"/>
</dbReference>
<evidence type="ECO:0000256" key="5">
    <source>
        <dbReference type="ARBA" id="ARBA00022898"/>
    </source>
</evidence>
<sequence length="459" mass="51130">MSTSSGTNNGGPSARLAKVANRLVGEVEKGPDVWSVFNPLVFPTAVNLGQGFMNFPPPPFVRDAFLKEASERTDVHHYSHPKGRPRLRQAVAKTYGPFIHKPKDGYDPAPASGQTPQIRKETEPLDPETEVLITAGANGGMYSVLTAFIEPGDEVIFLEPFFDQYEMEVVYNDGVPVYVPLIPPPAQESQTSVGADKWSVDFDLLRKKLSSGKVRAIMLNTPHNPVGKVFSLEELQEVAKLCIEHDLLVLADEVYDCLTFDGKEHIRIASLEGMFNRTVTVGSAGKSFACTGWRVGWLLGPKHLLNPTLAAHTRILFCVNSPASEGAAIGLEEAPKHNFFAVQREQYDDRRKILMRVLDDLGFKYTIPHGAYFIMADASSLQMPEDFQFSDFVSKQSKDYKMAYFIAKTIDVVCIPATAFASKENAHLYENFLRFSFCKDGDLERAAERLQKLKPYLKK</sequence>
<reference evidence="8 9" key="1">
    <citation type="journal article" date="2018" name="Mol. Biol. Evol.">
        <title>Broad Genomic Sampling Reveals a Smut Pathogenic Ancestry of the Fungal Clade Ustilaginomycotina.</title>
        <authorList>
            <person name="Kijpornyongpan T."/>
            <person name="Mondo S.J."/>
            <person name="Barry K."/>
            <person name="Sandor L."/>
            <person name="Lee J."/>
            <person name="Lipzen A."/>
            <person name="Pangilinan J."/>
            <person name="LaButti K."/>
            <person name="Hainaut M."/>
            <person name="Henrissat B."/>
            <person name="Grigoriev I.V."/>
            <person name="Spatafora J.W."/>
            <person name="Aime M.C."/>
        </authorList>
    </citation>
    <scope>NUCLEOTIDE SEQUENCE [LARGE SCALE GENOMIC DNA]</scope>
    <source>
        <strain evidence="8 9">MCA 3882</strain>
    </source>
</reference>
<dbReference type="InterPro" id="IPR051326">
    <property type="entry name" value="Kynurenine-oxoglutarate_AT"/>
</dbReference>
<keyword evidence="9" id="KW-1185">Reference proteome</keyword>
<evidence type="ECO:0000256" key="2">
    <source>
        <dbReference type="ARBA" id="ARBA00007441"/>
    </source>
</evidence>
<dbReference type="InterPro" id="IPR015424">
    <property type="entry name" value="PyrdxlP-dep_Trfase"/>
</dbReference>
<evidence type="ECO:0000256" key="1">
    <source>
        <dbReference type="ARBA" id="ARBA00001933"/>
    </source>
</evidence>
<name>A0A316VML5_9BASI</name>
<dbReference type="AlphaFoldDB" id="A0A316VML5"/>
<keyword evidence="3" id="KW-0032">Aminotransferase</keyword>
<evidence type="ECO:0000259" key="7">
    <source>
        <dbReference type="Pfam" id="PF00155"/>
    </source>
</evidence>
<dbReference type="CDD" id="cd00609">
    <property type="entry name" value="AAT_like"/>
    <property type="match status" value="1"/>
</dbReference>
<feature type="region of interest" description="Disordered" evidence="6">
    <location>
        <begin position="100"/>
        <end position="125"/>
    </location>
</feature>
<dbReference type="GO" id="GO:0030170">
    <property type="term" value="F:pyridoxal phosphate binding"/>
    <property type="evidence" value="ECO:0007669"/>
    <property type="project" value="InterPro"/>
</dbReference>
<dbReference type="PANTHER" id="PTHR43807">
    <property type="entry name" value="FI04487P"/>
    <property type="match status" value="1"/>
</dbReference>
<dbReference type="Gene3D" id="3.90.1150.10">
    <property type="entry name" value="Aspartate Aminotransferase, domain 1"/>
    <property type="match status" value="1"/>
</dbReference>
<comment type="similarity">
    <text evidence="2">Belongs to the class-I pyridoxal-phosphate-dependent aminotransferase family.</text>
</comment>
<dbReference type="EMBL" id="KZ819602">
    <property type="protein sequence ID" value="PWN38524.1"/>
    <property type="molecule type" value="Genomic_DNA"/>
</dbReference>
<evidence type="ECO:0000313" key="9">
    <source>
        <dbReference type="Proteomes" id="UP000245771"/>
    </source>
</evidence>
<keyword evidence="4 8" id="KW-0808">Transferase</keyword>
<dbReference type="RefSeq" id="XP_025358826.1">
    <property type="nucleotide sequence ID" value="XM_025500317.1"/>
</dbReference>
<gene>
    <name evidence="8" type="ORF">FA14DRAFT_171191</name>
</gene>
<dbReference type="FunFam" id="3.40.640.10:FF:000024">
    <property type="entry name" value="Kynurenine--oxoglutarate transaminase 3"/>
    <property type="match status" value="1"/>
</dbReference>
<dbReference type="STRING" id="1280837.A0A316VML5"/>
<dbReference type="InParanoid" id="A0A316VML5"/>
<proteinExistence type="inferred from homology"/>
<dbReference type="FunCoup" id="A0A316VML5">
    <property type="interactions" value="223"/>
</dbReference>
<feature type="domain" description="Aminotransferase class I/classII large" evidence="7">
    <location>
        <begin position="45"/>
        <end position="450"/>
    </location>
</feature>